<dbReference type="Proteomes" id="UP000324222">
    <property type="component" value="Unassembled WGS sequence"/>
</dbReference>
<organism evidence="2 3">
    <name type="scientific">Portunus trituberculatus</name>
    <name type="common">Swimming crab</name>
    <name type="synonym">Neptunus trituberculatus</name>
    <dbReference type="NCBI Taxonomy" id="210409"/>
    <lineage>
        <taxon>Eukaryota</taxon>
        <taxon>Metazoa</taxon>
        <taxon>Ecdysozoa</taxon>
        <taxon>Arthropoda</taxon>
        <taxon>Crustacea</taxon>
        <taxon>Multicrustacea</taxon>
        <taxon>Malacostraca</taxon>
        <taxon>Eumalacostraca</taxon>
        <taxon>Eucarida</taxon>
        <taxon>Decapoda</taxon>
        <taxon>Pleocyemata</taxon>
        <taxon>Brachyura</taxon>
        <taxon>Eubrachyura</taxon>
        <taxon>Portunoidea</taxon>
        <taxon>Portunidae</taxon>
        <taxon>Portuninae</taxon>
        <taxon>Portunus</taxon>
    </lineage>
</organism>
<feature type="region of interest" description="Disordered" evidence="1">
    <location>
        <begin position="1"/>
        <end position="58"/>
    </location>
</feature>
<feature type="compositionally biased region" description="Low complexity" evidence="1">
    <location>
        <begin position="10"/>
        <end position="20"/>
    </location>
</feature>
<feature type="compositionally biased region" description="Pro residues" evidence="1">
    <location>
        <begin position="31"/>
        <end position="43"/>
    </location>
</feature>
<sequence>MKGRGGQPWSGLGPSLLLLPHLTRPDSPHGLGPPPPARPPPPSHYKGPEGWRSQQQTTALWRGGRKYSYPSLCFSAVRGRYGAHPAPSTSAAHPPCRRSAI</sequence>
<evidence type="ECO:0000256" key="1">
    <source>
        <dbReference type="SAM" id="MobiDB-lite"/>
    </source>
</evidence>
<feature type="region of interest" description="Disordered" evidence="1">
    <location>
        <begin position="82"/>
        <end position="101"/>
    </location>
</feature>
<name>A0A5B7DL95_PORTR</name>
<evidence type="ECO:0000313" key="2">
    <source>
        <dbReference type="EMBL" id="MPC22322.1"/>
    </source>
</evidence>
<keyword evidence="3" id="KW-1185">Reference proteome</keyword>
<proteinExistence type="predicted"/>
<dbReference type="AlphaFoldDB" id="A0A5B7DL95"/>
<comment type="caution">
    <text evidence="2">The sequence shown here is derived from an EMBL/GenBank/DDBJ whole genome shotgun (WGS) entry which is preliminary data.</text>
</comment>
<protein>
    <submittedName>
        <fullName evidence="2">Uncharacterized protein</fullName>
    </submittedName>
</protein>
<feature type="compositionally biased region" description="Low complexity" evidence="1">
    <location>
        <begin position="83"/>
        <end position="94"/>
    </location>
</feature>
<evidence type="ECO:0000313" key="3">
    <source>
        <dbReference type="Proteomes" id="UP000324222"/>
    </source>
</evidence>
<reference evidence="2 3" key="1">
    <citation type="submission" date="2019-05" db="EMBL/GenBank/DDBJ databases">
        <title>Another draft genome of Portunus trituberculatus and its Hox gene families provides insights of decapod evolution.</title>
        <authorList>
            <person name="Jeong J.-H."/>
            <person name="Song I."/>
            <person name="Kim S."/>
            <person name="Choi T."/>
            <person name="Kim D."/>
            <person name="Ryu S."/>
            <person name="Kim W."/>
        </authorList>
    </citation>
    <scope>NUCLEOTIDE SEQUENCE [LARGE SCALE GENOMIC DNA]</scope>
    <source>
        <tissue evidence="2">Muscle</tissue>
    </source>
</reference>
<dbReference type="EMBL" id="VSRR010001075">
    <property type="protein sequence ID" value="MPC22322.1"/>
    <property type="molecule type" value="Genomic_DNA"/>
</dbReference>
<gene>
    <name evidence="2" type="ORF">E2C01_015332</name>
</gene>
<accession>A0A5B7DL95</accession>